<keyword evidence="1" id="KW-0472">Membrane</keyword>
<dbReference type="AlphaFoldDB" id="A0A1K2HE97"/>
<accession>A0A1K2HE97</accession>
<keyword evidence="1" id="KW-0812">Transmembrane</keyword>
<organism evidence="3 4">
    <name type="scientific">Pseudolactococcus chungangensis CAU 28 = DSM 22330</name>
    <dbReference type="NCBI Taxonomy" id="1122154"/>
    <lineage>
        <taxon>Bacteria</taxon>
        <taxon>Bacillati</taxon>
        <taxon>Bacillota</taxon>
        <taxon>Bacilli</taxon>
        <taxon>Lactobacillales</taxon>
        <taxon>Streptococcaceae</taxon>
        <taxon>Pseudolactococcus</taxon>
    </lineage>
</organism>
<evidence type="ECO:0000313" key="4">
    <source>
        <dbReference type="Proteomes" id="UP000185655"/>
    </source>
</evidence>
<dbReference type="Proteomes" id="UP000185655">
    <property type="component" value="Unassembled WGS sequence"/>
</dbReference>
<protein>
    <submittedName>
        <fullName evidence="2">Membrane protein</fullName>
    </submittedName>
</protein>
<reference evidence="3 4" key="2">
    <citation type="submission" date="2016-11" db="EMBL/GenBank/DDBJ databases">
        <authorList>
            <person name="Jaros S."/>
            <person name="Januszkiewicz K."/>
            <person name="Wedrychowicz H."/>
        </authorList>
    </citation>
    <scope>NUCLEOTIDE SEQUENCE [LARGE SCALE GENOMIC DNA]</scope>
    <source>
        <strain evidence="3 4">DSM 22330</strain>
    </source>
</reference>
<dbReference type="EMBL" id="JXJT01000008">
    <property type="protein sequence ID" value="PCS03584.1"/>
    <property type="molecule type" value="Genomic_DNA"/>
</dbReference>
<dbReference type="OrthoDB" id="2223726at2"/>
<keyword evidence="1" id="KW-1133">Transmembrane helix</keyword>
<evidence type="ECO:0000313" key="2">
    <source>
        <dbReference type="EMBL" id="PCS03584.1"/>
    </source>
</evidence>
<dbReference type="EMBL" id="FPKS01000007">
    <property type="protein sequence ID" value="SFZ75087.1"/>
    <property type="molecule type" value="Genomic_DNA"/>
</dbReference>
<gene>
    <name evidence="2" type="ORF">RR45_GL002000</name>
    <name evidence="3" type="ORF">SAMN02746068_01465</name>
</gene>
<dbReference type="RefSeq" id="WP_031366753.1">
    <property type="nucleotide sequence ID" value="NZ_FPKS01000007.1"/>
</dbReference>
<dbReference type="Proteomes" id="UP000218979">
    <property type="component" value="Unassembled WGS sequence"/>
</dbReference>
<sequence length="124" mass="12429">MKSKTLALTNGIFGLIGGIALVFAPLFILGGITNDALNDDGSATSTVVLSIIFILVKIAILVLGIVGLITYKGTGLVKTAAHVLLIVGGAVALIPLLGIAGGIVSIVGGALYLASLKNFKTDAQ</sequence>
<feature type="transmembrane region" description="Helical" evidence="1">
    <location>
        <begin position="47"/>
        <end position="71"/>
    </location>
</feature>
<keyword evidence="5" id="KW-1185">Reference proteome</keyword>
<evidence type="ECO:0000313" key="5">
    <source>
        <dbReference type="Proteomes" id="UP000218979"/>
    </source>
</evidence>
<feature type="transmembrane region" description="Helical" evidence="1">
    <location>
        <begin position="12"/>
        <end position="32"/>
    </location>
</feature>
<evidence type="ECO:0000256" key="1">
    <source>
        <dbReference type="SAM" id="Phobius"/>
    </source>
</evidence>
<reference evidence="2 5" key="1">
    <citation type="submission" date="2014-12" db="EMBL/GenBank/DDBJ databases">
        <title>Draft genome sequences of 10 type strains of Lactococcus.</title>
        <authorList>
            <person name="Sun Z."/>
            <person name="Zhong Z."/>
            <person name="Liu W."/>
            <person name="Zhang W."/>
            <person name="Zhang H."/>
        </authorList>
    </citation>
    <scope>NUCLEOTIDE SEQUENCE [LARGE SCALE GENOMIC DNA]</scope>
    <source>
        <strain evidence="2 5">DSM 22330</strain>
    </source>
</reference>
<proteinExistence type="predicted"/>
<evidence type="ECO:0000313" key="3">
    <source>
        <dbReference type="EMBL" id="SFZ75087.1"/>
    </source>
</evidence>
<name>A0A1K2HE97_9LACT</name>
<feature type="transmembrane region" description="Helical" evidence="1">
    <location>
        <begin position="83"/>
        <end position="114"/>
    </location>
</feature>